<protein>
    <submittedName>
        <fullName evidence="2">Uncharacterized protein</fullName>
    </submittedName>
</protein>
<dbReference type="WBParaSite" id="RSKR_0000842000.1">
    <property type="protein sequence ID" value="RSKR_0000842000.1"/>
    <property type="gene ID" value="RSKR_0000842000"/>
</dbReference>
<reference evidence="2" key="1">
    <citation type="submission" date="2016-11" db="UniProtKB">
        <authorList>
            <consortium name="WormBaseParasite"/>
        </authorList>
    </citation>
    <scope>IDENTIFICATION</scope>
    <source>
        <strain evidence="2">KR3021</strain>
    </source>
</reference>
<name>A0AC35U758_9BILA</name>
<evidence type="ECO:0000313" key="1">
    <source>
        <dbReference type="Proteomes" id="UP000095286"/>
    </source>
</evidence>
<accession>A0AC35U758</accession>
<dbReference type="Proteomes" id="UP000095286">
    <property type="component" value="Unplaced"/>
</dbReference>
<sequence>MPSITDDPYSMRSQMDDTTSSTITEEIMVTSTTSEHVSMNPDGEQSALKQVDGLVPMETEAERDKLEEEATTIEPVEPATQKPPTIFEEMFIDTLTKEQNKDEFETNFTHPTIEESFETLITLCGRFRNHFRFFCRSSLRSPENELRCKGYLQDCGQFIKPRNPLSVIAEKYQTNILRGGYYDNRQKNKEVSPFV</sequence>
<evidence type="ECO:0000313" key="2">
    <source>
        <dbReference type="WBParaSite" id="RSKR_0000842000.1"/>
    </source>
</evidence>
<proteinExistence type="predicted"/>
<organism evidence="1 2">
    <name type="scientific">Rhabditophanes sp. KR3021</name>
    <dbReference type="NCBI Taxonomy" id="114890"/>
    <lineage>
        <taxon>Eukaryota</taxon>
        <taxon>Metazoa</taxon>
        <taxon>Ecdysozoa</taxon>
        <taxon>Nematoda</taxon>
        <taxon>Chromadorea</taxon>
        <taxon>Rhabditida</taxon>
        <taxon>Tylenchina</taxon>
        <taxon>Panagrolaimomorpha</taxon>
        <taxon>Strongyloidoidea</taxon>
        <taxon>Alloionematidae</taxon>
        <taxon>Rhabditophanes</taxon>
    </lineage>
</organism>